<dbReference type="InterPro" id="IPR056884">
    <property type="entry name" value="NPHP3-like_N"/>
</dbReference>
<reference evidence="6 7" key="1">
    <citation type="journal article" date="2017" name="Mol. Ecol.">
        <title>Comparative and population genomic landscape of Phellinus noxius: A hypervariable fungus causing root rot in trees.</title>
        <authorList>
            <person name="Chung C.L."/>
            <person name="Lee T.J."/>
            <person name="Akiba M."/>
            <person name="Lee H.H."/>
            <person name="Kuo T.H."/>
            <person name="Liu D."/>
            <person name="Ke H.M."/>
            <person name="Yokoi T."/>
            <person name="Roa M.B."/>
            <person name="Lu M.J."/>
            <person name="Chang Y.Y."/>
            <person name="Ann P.J."/>
            <person name="Tsai J.N."/>
            <person name="Chen C.Y."/>
            <person name="Tzean S.S."/>
            <person name="Ota Y."/>
            <person name="Hattori T."/>
            <person name="Sahashi N."/>
            <person name="Liou R.F."/>
            <person name="Kikuchi T."/>
            <person name="Tsai I.J."/>
        </authorList>
    </citation>
    <scope>NUCLEOTIDE SEQUENCE [LARGE SCALE GENOMIC DNA]</scope>
    <source>
        <strain evidence="6 7">FFPRI411160</strain>
    </source>
</reference>
<dbReference type="PROSITE" id="PS50082">
    <property type="entry name" value="WD_REPEATS_2"/>
    <property type="match status" value="3"/>
</dbReference>
<dbReference type="InParanoid" id="A0A286UFC3"/>
<dbReference type="SMART" id="SM00320">
    <property type="entry name" value="WD40"/>
    <property type="match status" value="3"/>
</dbReference>
<keyword evidence="2" id="KW-0677">Repeat</keyword>
<dbReference type="InterPro" id="IPR019775">
    <property type="entry name" value="WD40_repeat_CS"/>
</dbReference>
<evidence type="ECO:0000256" key="3">
    <source>
        <dbReference type="PROSITE-ProRule" id="PRU00221"/>
    </source>
</evidence>
<evidence type="ECO:0000313" key="7">
    <source>
        <dbReference type="Proteomes" id="UP000217199"/>
    </source>
</evidence>
<dbReference type="PROSITE" id="PS00678">
    <property type="entry name" value="WD_REPEATS_1"/>
    <property type="match status" value="3"/>
</dbReference>
<feature type="domain" description="AAA+ ATPase" evidence="5">
    <location>
        <begin position="85"/>
        <end position="250"/>
    </location>
</feature>
<dbReference type="SUPFAM" id="SSF52540">
    <property type="entry name" value="P-loop containing nucleoside triphosphate hydrolases"/>
    <property type="match status" value="1"/>
</dbReference>
<evidence type="ECO:0000256" key="4">
    <source>
        <dbReference type="SAM" id="MobiDB-lite"/>
    </source>
</evidence>
<accession>A0A286UFC3</accession>
<gene>
    <name evidence="6" type="ORF">PNOK_0680800</name>
</gene>
<dbReference type="Pfam" id="PF24883">
    <property type="entry name" value="NPHP3_N"/>
    <property type="match status" value="1"/>
</dbReference>
<feature type="compositionally biased region" description="Low complexity" evidence="4">
    <location>
        <begin position="615"/>
        <end position="628"/>
    </location>
</feature>
<dbReference type="PANTHER" id="PTHR19848:SF8">
    <property type="entry name" value="F-BOX AND WD REPEAT DOMAIN CONTAINING 7"/>
    <property type="match status" value="1"/>
</dbReference>
<dbReference type="PROSITE" id="PS50294">
    <property type="entry name" value="WD_REPEATS_REGION"/>
    <property type="match status" value="3"/>
</dbReference>
<keyword evidence="7" id="KW-1185">Reference proteome</keyword>
<dbReference type="Proteomes" id="UP000217199">
    <property type="component" value="Unassembled WGS sequence"/>
</dbReference>
<evidence type="ECO:0000313" key="6">
    <source>
        <dbReference type="EMBL" id="PAV18322.1"/>
    </source>
</evidence>
<evidence type="ECO:0000259" key="5">
    <source>
        <dbReference type="SMART" id="SM00382"/>
    </source>
</evidence>
<protein>
    <submittedName>
        <fullName evidence="6">WD40 domain containing protein</fullName>
    </submittedName>
</protein>
<feature type="repeat" description="WD" evidence="3">
    <location>
        <begin position="484"/>
        <end position="525"/>
    </location>
</feature>
<feature type="compositionally biased region" description="Basic and acidic residues" evidence="4">
    <location>
        <begin position="604"/>
        <end position="614"/>
    </location>
</feature>
<dbReference type="EMBL" id="NBII01000006">
    <property type="protein sequence ID" value="PAV18322.1"/>
    <property type="molecule type" value="Genomic_DNA"/>
</dbReference>
<dbReference type="InterPro" id="IPR036322">
    <property type="entry name" value="WD40_repeat_dom_sf"/>
</dbReference>
<dbReference type="Gene3D" id="3.40.50.300">
    <property type="entry name" value="P-loop containing nucleotide triphosphate hydrolases"/>
    <property type="match status" value="1"/>
</dbReference>
<feature type="repeat" description="WD" evidence="3">
    <location>
        <begin position="570"/>
        <end position="611"/>
    </location>
</feature>
<dbReference type="AlphaFoldDB" id="A0A286UFC3"/>
<dbReference type="PRINTS" id="PR00320">
    <property type="entry name" value="GPROTEINBRPT"/>
</dbReference>
<keyword evidence="1 3" id="KW-0853">WD repeat</keyword>
<dbReference type="InterPro" id="IPR020472">
    <property type="entry name" value="WD40_PAC1"/>
</dbReference>
<dbReference type="InterPro" id="IPR015943">
    <property type="entry name" value="WD40/YVTN_repeat-like_dom_sf"/>
</dbReference>
<dbReference type="InterPro" id="IPR003593">
    <property type="entry name" value="AAA+_ATPase"/>
</dbReference>
<dbReference type="STRING" id="2282107.A0A286UFC3"/>
<comment type="caution">
    <text evidence="6">The sequence shown here is derived from an EMBL/GenBank/DDBJ whole genome shotgun (WGS) entry which is preliminary data.</text>
</comment>
<dbReference type="InterPro" id="IPR027417">
    <property type="entry name" value="P-loop_NTPase"/>
</dbReference>
<name>A0A286UFC3_9AGAM</name>
<dbReference type="CDD" id="cd00200">
    <property type="entry name" value="WD40"/>
    <property type="match status" value="1"/>
</dbReference>
<proteinExistence type="predicted"/>
<feature type="repeat" description="WD" evidence="3">
    <location>
        <begin position="527"/>
        <end position="568"/>
    </location>
</feature>
<dbReference type="PANTHER" id="PTHR19848">
    <property type="entry name" value="WD40 REPEAT PROTEIN"/>
    <property type="match status" value="1"/>
</dbReference>
<dbReference type="InterPro" id="IPR001680">
    <property type="entry name" value="WD40_rpt"/>
</dbReference>
<dbReference type="Gene3D" id="2.130.10.10">
    <property type="entry name" value="YVTN repeat-like/Quinoprotein amine dehydrogenase"/>
    <property type="match status" value="2"/>
</dbReference>
<organism evidence="6 7">
    <name type="scientific">Pyrrhoderma noxium</name>
    <dbReference type="NCBI Taxonomy" id="2282107"/>
    <lineage>
        <taxon>Eukaryota</taxon>
        <taxon>Fungi</taxon>
        <taxon>Dikarya</taxon>
        <taxon>Basidiomycota</taxon>
        <taxon>Agaricomycotina</taxon>
        <taxon>Agaricomycetes</taxon>
        <taxon>Hymenochaetales</taxon>
        <taxon>Hymenochaetaceae</taxon>
        <taxon>Pyrrhoderma</taxon>
    </lineage>
</organism>
<evidence type="ECO:0000256" key="1">
    <source>
        <dbReference type="ARBA" id="ARBA00022574"/>
    </source>
</evidence>
<dbReference type="Pfam" id="PF00400">
    <property type="entry name" value="WD40"/>
    <property type="match status" value="3"/>
</dbReference>
<dbReference type="SUPFAM" id="SSF50978">
    <property type="entry name" value="WD40 repeat-like"/>
    <property type="match status" value="1"/>
</dbReference>
<sequence>MTLLENRQKIDDFRSIFNQLKEQFDRGIITNTALVIARMSEKIDTIYLQNLLKPKEFDAPHSVKCDLKTYKDVLSSLTTLLLSTSKKIIWLHGPPGCGKSTISLTLAENFNSTLRLGAYLYFSDESSSPSSVIATIAFKLACFDSTLGRIISDRVSRYHGGLTVKTQFKEYLLDPLTEGARAVNGPVIIILDGLDKYKNNVSLLELISSGLFSELPHNFRFLITSRWGKEIASSFLAFPSSVHQVFLNISNDYASPVINLFDHMDSICKQTKRYHDENKHKHSFDCFSSRIYTQIRPVPQLCLDNNYGLTLPELSFMNMKLKSIVMNHTSLKGQNEDIPNLDILSSENISPMLRHACLSWSSTLSNAVLLGPMLEMNTTILSQFIHEKLLTWIEVMSLMGRFNAIGPILRQVIPCLEGCDKKLAIFLQDALDLLTDYGECISSCAYEVYRSMLHLEGGRSQVANHYQNSRVSNIWIEKFGYQPIEGHNGTVLSVAFSPDGSRIASGSGDETVRIWDSKSGNFIAGPFREHSNWILSVAFSPDGTRIASGSADKTVLIWDSETGKLVAGPFEGHSSGVLSVAFSPDGSRIASGSRDKTVRIWDVHSDPASHRERPNSSSTNSTQTSSSQPSPPVGSSELDWTLGDDGWIKGNDGEILIWVPKELRKYICPPEKSCFKMFEKTGYSLKPHFYKE</sequence>
<dbReference type="OrthoDB" id="163438at2759"/>
<feature type="region of interest" description="Disordered" evidence="4">
    <location>
        <begin position="604"/>
        <end position="638"/>
    </location>
</feature>
<evidence type="ECO:0000256" key="2">
    <source>
        <dbReference type="ARBA" id="ARBA00022737"/>
    </source>
</evidence>
<dbReference type="SMART" id="SM00382">
    <property type="entry name" value="AAA"/>
    <property type="match status" value="1"/>
</dbReference>